<dbReference type="GO" id="GO:0005524">
    <property type="term" value="F:ATP binding"/>
    <property type="evidence" value="ECO:0007669"/>
    <property type="project" value="UniProtKB-KW"/>
</dbReference>
<dbReference type="FunFam" id="3.40.50.300:FF:000640">
    <property type="entry name" value="MoxR family ATPase"/>
    <property type="match status" value="1"/>
</dbReference>
<evidence type="ECO:0000259" key="3">
    <source>
        <dbReference type="Pfam" id="PF07726"/>
    </source>
</evidence>
<proteinExistence type="predicted"/>
<dbReference type="EMBL" id="CAFBPF010000093">
    <property type="protein sequence ID" value="CAB5012988.1"/>
    <property type="molecule type" value="Genomic_DNA"/>
</dbReference>
<evidence type="ECO:0000313" key="5">
    <source>
        <dbReference type="EMBL" id="CAB5012988.1"/>
    </source>
</evidence>
<dbReference type="Pfam" id="PF07726">
    <property type="entry name" value="AAA_3"/>
    <property type="match status" value="1"/>
</dbReference>
<dbReference type="PANTHER" id="PTHR42759:SF5">
    <property type="entry name" value="METHANOL DEHYDROGENASE REGULATOR"/>
    <property type="match status" value="1"/>
</dbReference>
<keyword evidence="2" id="KW-0067">ATP-binding</keyword>
<dbReference type="InterPro" id="IPR050764">
    <property type="entry name" value="CbbQ/NirQ/NorQ/GpvN"/>
</dbReference>
<organism evidence="5">
    <name type="scientific">freshwater metagenome</name>
    <dbReference type="NCBI Taxonomy" id="449393"/>
    <lineage>
        <taxon>unclassified sequences</taxon>
        <taxon>metagenomes</taxon>
        <taxon>ecological metagenomes</taxon>
    </lineage>
</organism>
<dbReference type="InterPro" id="IPR027417">
    <property type="entry name" value="P-loop_NTPase"/>
</dbReference>
<sequence length="319" mass="35149">MTDYKRFAEMATRIRENVEVVIRGKSDVIDLAIVCLIAEGHLLIEDVPGLGKTMLARAIAASVDAEYRRIQFTPDLLPSDVTGVSIYNQNTREFEFQMGPIFANVVLADEINRASPKTQSALLEVMEERRVTVDGEPRNVPRPFMVVATQNPIELEGTYRLPEAQLDRFLMRVEMGPPDLATEIDILRTHGERNPLDTLRPVVTGQDIAGMAAAANTVHVSEGILEYTARISQATRTTPEIRIGVSPRGTLALIRAARVRAAMDGREFVSPDDIRLLAPAVMNHRLILSPEAELLGRKAAAVLASVMDAIPVPQRRVNA</sequence>
<dbReference type="PIRSF" id="PIRSF002849">
    <property type="entry name" value="AAA_ATPase_chaperone_MoxR_prd"/>
    <property type="match status" value="1"/>
</dbReference>
<feature type="domain" description="ATPase AAA-3" evidence="3">
    <location>
        <begin position="41"/>
        <end position="171"/>
    </location>
</feature>
<protein>
    <submittedName>
        <fullName evidence="5">Unannotated protein</fullName>
    </submittedName>
</protein>
<dbReference type="InterPro" id="IPR011703">
    <property type="entry name" value="ATPase_AAA-3"/>
</dbReference>
<dbReference type="CDD" id="cd00009">
    <property type="entry name" value="AAA"/>
    <property type="match status" value="1"/>
</dbReference>
<accession>A0A6J7Q5U0</accession>
<feature type="domain" description="ChlI/MoxR AAA lid" evidence="4">
    <location>
        <begin position="233"/>
        <end position="294"/>
    </location>
</feature>
<dbReference type="AlphaFoldDB" id="A0A6J7Q5U0"/>
<dbReference type="GO" id="GO:0016887">
    <property type="term" value="F:ATP hydrolysis activity"/>
    <property type="evidence" value="ECO:0007669"/>
    <property type="project" value="InterPro"/>
</dbReference>
<evidence type="ECO:0000256" key="2">
    <source>
        <dbReference type="ARBA" id="ARBA00022840"/>
    </source>
</evidence>
<dbReference type="Pfam" id="PF17863">
    <property type="entry name" value="AAA_lid_2"/>
    <property type="match status" value="1"/>
</dbReference>
<dbReference type="InterPro" id="IPR041628">
    <property type="entry name" value="ChlI/MoxR_AAA_lid"/>
</dbReference>
<name>A0A6J7Q5U0_9ZZZZ</name>
<dbReference type="PANTHER" id="PTHR42759">
    <property type="entry name" value="MOXR FAMILY PROTEIN"/>
    <property type="match status" value="1"/>
</dbReference>
<keyword evidence="1" id="KW-0547">Nucleotide-binding</keyword>
<gene>
    <name evidence="5" type="ORF">UFOPK4071_00818</name>
</gene>
<reference evidence="5" key="1">
    <citation type="submission" date="2020-05" db="EMBL/GenBank/DDBJ databases">
        <authorList>
            <person name="Chiriac C."/>
            <person name="Salcher M."/>
            <person name="Ghai R."/>
            <person name="Kavagutti S V."/>
        </authorList>
    </citation>
    <scope>NUCLEOTIDE SEQUENCE</scope>
</reference>
<evidence type="ECO:0000256" key="1">
    <source>
        <dbReference type="ARBA" id="ARBA00022741"/>
    </source>
</evidence>
<dbReference type="SUPFAM" id="SSF52540">
    <property type="entry name" value="P-loop containing nucleoside triphosphate hydrolases"/>
    <property type="match status" value="1"/>
</dbReference>
<dbReference type="Gene3D" id="1.10.8.80">
    <property type="entry name" value="Magnesium chelatase subunit I, C-Terminal domain"/>
    <property type="match status" value="1"/>
</dbReference>
<evidence type="ECO:0000259" key="4">
    <source>
        <dbReference type="Pfam" id="PF17863"/>
    </source>
</evidence>
<dbReference type="Gene3D" id="3.40.50.300">
    <property type="entry name" value="P-loop containing nucleotide triphosphate hydrolases"/>
    <property type="match status" value="1"/>
</dbReference>